<dbReference type="Proteomes" id="UP000663844">
    <property type="component" value="Unassembled WGS sequence"/>
</dbReference>
<evidence type="ECO:0000313" key="3">
    <source>
        <dbReference type="Proteomes" id="UP000663844"/>
    </source>
</evidence>
<feature type="non-terminal residue" evidence="2">
    <location>
        <position position="1"/>
    </location>
</feature>
<comment type="caution">
    <text evidence="2">The sequence shown here is derived from an EMBL/GenBank/DDBJ whole genome shotgun (WGS) entry which is preliminary data.</text>
</comment>
<evidence type="ECO:0000313" key="2">
    <source>
        <dbReference type="EMBL" id="CAF4004284.1"/>
    </source>
</evidence>
<evidence type="ECO:0000259" key="1">
    <source>
        <dbReference type="Pfam" id="PF07303"/>
    </source>
</evidence>
<accession>A0A819NYQ5</accession>
<name>A0A819NYQ5_9BILA</name>
<dbReference type="AlphaFoldDB" id="A0A819NYQ5"/>
<protein>
    <recommendedName>
        <fullName evidence="1">OCEL domain-containing protein</fullName>
    </recommendedName>
</protein>
<reference evidence="2" key="1">
    <citation type="submission" date="2021-02" db="EMBL/GenBank/DDBJ databases">
        <authorList>
            <person name="Nowell W R."/>
        </authorList>
    </citation>
    <scope>NUCLEOTIDE SEQUENCE</scope>
</reference>
<dbReference type="InterPro" id="IPR010844">
    <property type="entry name" value="Occludin_ELL"/>
</dbReference>
<proteinExistence type="predicted"/>
<organism evidence="2 3">
    <name type="scientific">Adineta steineri</name>
    <dbReference type="NCBI Taxonomy" id="433720"/>
    <lineage>
        <taxon>Eukaryota</taxon>
        <taxon>Metazoa</taxon>
        <taxon>Spiralia</taxon>
        <taxon>Gnathifera</taxon>
        <taxon>Rotifera</taxon>
        <taxon>Eurotatoria</taxon>
        <taxon>Bdelloidea</taxon>
        <taxon>Adinetida</taxon>
        <taxon>Adinetidae</taxon>
        <taxon>Adineta</taxon>
    </lineage>
</organism>
<feature type="domain" description="OCEL" evidence="1">
    <location>
        <begin position="88"/>
        <end position="164"/>
    </location>
</feature>
<sequence>SVPIQNSSSKDQISTTTTAVEANSSLINTLNRSGINEEIITSTQNPLSDERMQQLSDMLNKLNNAISQSEKPNELLTNEMDFIDEAGKEYTRLVPEYNDLIDYLKNVSERFISLQQQCNNEQNCEKASKIVDEFFKCENNERFLDKRQRVIELHMKLTHLQKILQRNSSLG</sequence>
<dbReference type="Gene3D" id="6.10.140.340">
    <property type="match status" value="1"/>
</dbReference>
<dbReference type="SUPFAM" id="SSF144292">
    <property type="entry name" value="occludin/ELL-like"/>
    <property type="match status" value="1"/>
</dbReference>
<gene>
    <name evidence="2" type="ORF">OXD698_LOCUS29710</name>
</gene>
<dbReference type="EMBL" id="CAJOAZ010003386">
    <property type="protein sequence ID" value="CAF4004284.1"/>
    <property type="molecule type" value="Genomic_DNA"/>
</dbReference>
<dbReference type="Pfam" id="PF07303">
    <property type="entry name" value="Occludin_ELL"/>
    <property type="match status" value="1"/>
</dbReference>